<accession>A0A1I5WY49</accession>
<proteinExistence type="predicted"/>
<feature type="non-terminal residue" evidence="2">
    <location>
        <position position="1"/>
    </location>
</feature>
<evidence type="ECO:0000313" key="3">
    <source>
        <dbReference type="Proteomes" id="UP000199356"/>
    </source>
</evidence>
<feature type="chain" id="PRO_5011779682" evidence="1">
    <location>
        <begin position="17"/>
        <end position="50"/>
    </location>
</feature>
<dbReference type="Proteomes" id="UP000199356">
    <property type="component" value="Unassembled WGS sequence"/>
</dbReference>
<keyword evidence="1" id="KW-0732">Signal</keyword>
<evidence type="ECO:0000256" key="1">
    <source>
        <dbReference type="SAM" id="SignalP"/>
    </source>
</evidence>
<keyword evidence="3" id="KW-1185">Reference proteome</keyword>
<name>A0A1I5WY49_9RHOB</name>
<feature type="signal peptide" evidence="1">
    <location>
        <begin position="1"/>
        <end position="16"/>
    </location>
</feature>
<evidence type="ECO:0000313" key="2">
    <source>
        <dbReference type="EMBL" id="SFQ24692.1"/>
    </source>
</evidence>
<dbReference type="EMBL" id="FOXA01000065">
    <property type="protein sequence ID" value="SFQ24692.1"/>
    <property type="molecule type" value="Genomic_DNA"/>
</dbReference>
<gene>
    <name evidence="2" type="ORF">SAMN04488047_1654</name>
</gene>
<reference evidence="2 3" key="1">
    <citation type="submission" date="2016-10" db="EMBL/GenBank/DDBJ databases">
        <authorList>
            <person name="de Groot N.N."/>
        </authorList>
    </citation>
    <scope>NUCLEOTIDE SEQUENCE [LARGE SCALE GENOMIC DNA]</scope>
    <source>
        <strain evidence="2 3">DSM 19547</strain>
    </source>
</reference>
<dbReference type="AlphaFoldDB" id="A0A1I5WY49"/>
<sequence length="50" mass="5001">HSLAAAAVGALVTAFAALPHNAAAVPEDLWACHTATIAATSSTGICRSRR</sequence>
<protein>
    <submittedName>
        <fullName evidence="2">Uncharacterized protein</fullName>
    </submittedName>
</protein>
<organism evidence="2 3">
    <name type="scientific">Tranquillimonas alkanivorans</name>
    <dbReference type="NCBI Taxonomy" id="441119"/>
    <lineage>
        <taxon>Bacteria</taxon>
        <taxon>Pseudomonadati</taxon>
        <taxon>Pseudomonadota</taxon>
        <taxon>Alphaproteobacteria</taxon>
        <taxon>Rhodobacterales</taxon>
        <taxon>Roseobacteraceae</taxon>
        <taxon>Tranquillimonas</taxon>
    </lineage>
</organism>